<keyword evidence="1" id="KW-0732">Signal</keyword>
<dbReference type="STRING" id="1227077.SAMN04515668_2541"/>
<feature type="chain" id="PRO_5011613275" description="Por secretion system C-terminal sorting domain-containing protein" evidence="1">
    <location>
        <begin position="20"/>
        <end position="1146"/>
    </location>
</feature>
<keyword evidence="3" id="KW-1185">Reference proteome</keyword>
<evidence type="ECO:0000256" key="1">
    <source>
        <dbReference type="SAM" id="SignalP"/>
    </source>
</evidence>
<evidence type="ECO:0000313" key="3">
    <source>
        <dbReference type="Proteomes" id="UP000199029"/>
    </source>
</evidence>
<gene>
    <name evidence="2" type="ORF">SAMN04515668_2541</name>
</gene>
<organism evidence="2 3">
    <name type="scientific">Hymenobacter arizonensis</name>
    <name type="common">Siccationidurans arizonensis</name>
    <dbReference type="NCBI Taxonomy" id="1227077"/>
    <lineage>
        <taxon>Bacteria</taxon>
        <taxon>Pseudomonadati</taxon>
        <taxon>Bacteroidota</taxon>
        <taxon>Cytophagia</taxon>
        <taxon>Cytophagales</taxon>
        <taxon>Hymenobacteraceae</taxon>
        <taxon>Hymenobacter</taxon>
    </lineage>
</organism>
<dbReference type="OrthoDB" id="863625at2"/>
<dbReference type="EMBL" id="FOXS01000003">
    <property type="protein sequence ID" value="SFQ49260.1"/>
    <property type="molecule type" value="Genomic_DNA"/>
</dbReference>
<evidence type="ECO:0000313" key="2">
    <source>
        <dbReference type="EMBL" id="SFQ49260.1"/>
    </source>
</evidence>
<evidence type="ECO:0008006" key="4">
    <source>
        <dbReference type="Google" id="ProtNLM"/>
    </source>
</evidence>
<sequence>MLRLFTLLLCFLFPLLTRAQTPTWQAALANNSTTIRGSATVLATAVGPAGQVYVAGYLSGQVGFGPIVVRADATQDAFVARWEPSTGAWAWALGAGGTSIDQATGLVVSGNRIYLTGNVNNYAVAGDANGGNNVQFGSRPLPGTGPSANGDVFVARLTDTGNPTDWDWVRQAGGINEDRARGLALSGDRLYVAGAVQNAAVAGDANGRSDVQFGSHPLPGTGPSLNYDLFVARITDAASPTDWDWALAGGGTDADEINAVAVSGSTVYLAGYTTNRAQAGDANGTADVQLGSLPLPGSGVAFNPDVLVARLNDTGPAPTWAWAVPAGGVDDDEATALAVSGGNLYVVGASVGYTRVNDPNGGYDVQFGSHPLPGLSTSPSADVFAACLRDPGNAPPADWAWVRQAGGFYDEQANGVAVRGTAVYVVGYTRNYAFLNRPDGASGVRFGATTFPGSGSAANNDSFVARLTDQGTTASDWDWALSDSGVLSGQANAVTATATDLYVGGAGSAYTTYGAADGSPIASNYLTLTIASVTDNGSSGAWQRVRTARTENGSASVTATAVGSGGQVYVAGYFSGQVRFGPWELTTQGGEDVFVARWEPGGAGAWAWVVRGGGRSDDQALALAVRGPVLYVGGKVNNNAAPGAAGGTADVRFGAHPLPGIGSGNGTDAFVARLTDAGTAAAPSWDWALQGGGTSLDQTSALAVSGNSVYVAGTAVNAAVAGDANGRENVQFGAHPLPGIGPSALRDVFLARITDAGTAPSWDWAVQGGGTSEDLVAALALRGTAVYAVGSVTNTPAAGDANGRDDVQFGSHPLPGIGGFNGTDVFVARLTDPGTTAPTDWDWALQAGGTASDQAHAVAINGNQLYVAGQVSNRAAAGDANGGNDVQFGTRPLPGTGRSTEPDAFVARLTDAGSAAPADWDWALAGGGSYADVALGLAVGNGGVYVTGYTVNQAVAGDANGAADVQFGALPSPGRGANFNGDVFLARATDPAAGAAPAWEWLLTGGGERADQANAVALSGNRLYVGALAWPAATFGTTTLPAASGVQVAVLGVVTDNTVLATRPSVESGKGAVLTLYPNPTAGGSVTVAGAAPRMAGQVLDALGRVVAGFVTDAAGSAVLALPRSLARGIYVVRAGEQRPARLVVE</sequence>
<proteinExistence type="predicted"/>
<dbReference type="Proteomes" id="UP000199029">
    <property type="component" value="Unassembled WGS sequence"/>
</dbReference>
<dbReference type="AlphaFoldDB" id="A0A1I5YYS4"/>
<dbReference type="SUPFAM" id="SSF75011">
    <property type="entry name" value="3-carboxy-cis,cis-mucoante lactonizing enzyme"/>
    <property type="match status" value="1"/>
</dbReference>
<reference evidence="3" key="1">
    <citation type="submission" date="2016-10" db="EMBL/GenBank/DDBJ databases">
        <authorList>
            <person name="Varghese N."/>
            <person name="Submissions S."/>
        </authorList>
    </citation>
    <scope>NUCLEOTIDE SEQUENCE [LARGE SCALE GENOMIC DNA]</scope>
    <source>
        <strain evidence="3">OR362-8,ATCC BAA-1266,JCM 13504</strain>
    </source>
</reference>
<protein>
    <recommendedName>
        <fullName evidence="4">Por secretion system C-terminal sorting domain-containing protein</fullName>
    </recommendedName>
</protein>
<name>A0A1I5YYS4_HYMAR</name>
<dbReference type="RefSeq" id="WP_092673540.1">
    <property type="nucleotide sequence ID" value="NZ_FOXS01000003.1"/>
</dbReference>
<feature type="signal peptide" evidence="1">
    <location>
        <begin position="1"/>
        <end position="19"/>
    </location>
</feature>
<accession>A0A1I5YYS4</accession>